<dbReference type="SUPFAM" id="SSF54637">
    <property type="entry name" value="Thioesterase/thiol ester dehydrase-isomerase"/>
    <property type="match status" value="2"/>
</dbReference>
<accession>A0ABP8YMT2</accession>
<keyword evidence="2" id="KW-1185">Reference proteome</keyword>
<dbReference type="PANTHER" id="PTHR31793">
    <property type="entry name" value="4-HYDROXYBENZOYL-COA THIOESTERASE FAMILY MEMBER"/>
    <property type="match status" value="1"/>
</dbReference>
<dbReference type="InterPro" id="IPR050563">
    <property type="entry name" value="4-hydroxybenzoyl-CoA_TE"/>
</dbReference>
<dbReference type="InterPro" id="IPR029069">
    <property type="entry name" value="HotDog_dom_sf"/>
</dbReference>
<dbReference type="Gene3D" id="3.10.129.10">
    <property type="entry name" value="Hotdog Thioesterase"/>
    <property type="match status" value="2"/>
</dbReference>
<protein>
    <recommendedName>
        <fullName evidence="3">Acyl-CoA thioesterase</fullName>
    </recommendedName>
</protein>
<organism evidence="1 2">
    <name type="scientific">Nocardioides endophyticus</name>
    <dbReference type="NCBI Taxonomy" id="1353775"/>
    <lineage>
        <taxon>Bacteria</taxon>
        <taxon>Bacillati</taxon>
        <taxon>Actinomycetota</taxon>
        <taxon>Actinomycetes</taxon>
        <taxon>Propionibacteriales</taxon>
        <taxon>Nocardioidaceae</taxon>
        <taxon>Nocardioides</taxon>
    </lineage>
</organism>
<evidence type="ECO:0000313" key="1">
    <source>
        <dbReference type="EMBL" id="GAA4732339.1"/>
    </source>
</evidence>
<evidence type="ECO:0008006" key="3">
    <source>
        <dbReference type="Google" id="ProtNLM"/>
    </source>
</evidence>
<dbReference type="Proteomes" id="UP001499882">
    <property type="component" value="Unassembled WGS sequence"/>
</dbReference>
<dbReference type="EMBL" id="BAABKN010000009">
    <property type="protein sequence ID" value="GAA4732339.1"/>
    <property type="molecule type" value="Genomic_DNA"/>
</dbReference>
<sequence>MRWADMDLLGHINNVVYVDYLQEARVDMLRTHGPAAQTGELPGGTVVVRHEVTYVSPLRFGFRPVSIECWVTQVRAASFTVAYEVFHEDAEGVREVYLRAKTVLTPYVFETERPRRLSEDERTALALFLEPEGAAPRIPFPAERPETALHFPVHVRFSDVDVYKHVNNVKYFEYFQEARISGLAQMWEGLDQINLVVAQTDVDYRVPILFRPEPYDAWSWVSRIGQRSATIDSVICDGDTTLSRARVTIAFFDQVTQRSTVPAEIYLDRLRALELT</sequence>
<dbReference type="Pfam" id="PF13279">
    <property type="entry name" value="4HBT_2"/>
    <property type="match status" value="2"/>
</dbReference>
<proteinExistence type="predicted"/>
<comment type="caution">
    <text evidence="1">The sequence shown here is derived from an EMBL/GenBank/DDBJ whole genome shotgun (WGS) entry which is preliminary data.</text>
</comment>
<evidence type="ECO:0000313" key="2">
    <source>
        <dbReference type="Proteomes" id="UP001499882"/>
    </source>
</evidence>
<gene>
    <name evidence="1" type="ORF">GCM10023350_14640</name>
</gene>
<dbReference type="PANTHER" id="PTHR31793:SF24">
    <property type="entry name" value="LONG-CHAIN ACYL-COA THIOESTERASE FADM"/>
    <property type="match status" value="1"/>
</dbReference>
<dbReference type="CDD" id="cd00586">
    <property type="entry name" value="4HBT"/>
    <property type="match status" value="2"/>
</dbReference>
<reference evidence="2" key="1">
    <citation type="journal article" date="2019" name="Int. J. Syst. Evol. Microbiol.">
        <title>The Global Catalogue of Microorganisms (GCM) 10K type strain sequencing project: providing services to taxonomists for standard genome sequencing and annotation.</title>
        <authorList>
            <consortium name="The Broad Institute Genomics Platform"/>
            <consortium name="The Broad Institute Genome Sequencing Center for Infectious Disease"/>
            <person name="Wu L."/>
            <person name="Ma J."/>
        </authorList>
    </citation>
    <scope>NUCLEOTIDE SEQUENCE [LARGE SCALE GENOMIC DNA]</scope>
    <source>
        <strain evidence="2">JCM 18532</strain>
    </source>
</reference>
<dbReference type="RefSeq" id="WP_345526074.1">
    <property type="nucleotide sequence ID" value="NZ_BAABKN010000009.1"/>
</dbReference>
<name>A0ABP8YMT2_9ACTN</name>